<keyword evidence="2" id="KW-1185">Reference proteome</keyword>
<name>A0A1G9GE33_9LACT</name>
<dbReference type="Proteomes" id="UP000199433">
    <property type="component" value="Unassembled WGS sequence"/>
</dbReference>
<dbReference type="AlphaFoldDB" id="A0A1G9GE33"/>
<evidence type="ECO:0000313" key="2">
    <source>
        <dbReference type="Proteomes" id="UP000199433"/>
    </source>
</evidence>
<evidence type="ECO:0000313" key="1">
    <source>
        <dbReference type="EMBL" id="SDK98958.1"/>
    </source>
</evidence>
<sequence length="57" mass="6759">FDKKKRQCDPADVNTLLDQVAFFRLFFIGIEFFSTFITEDIADVVDKVYTRDLYNDN</sequence>
<dbReference type="EMBL" id="FNFK01000110">
    <property type="protein sequence ID" value="SDK98958.1"/>
    <property type="molecule type" value="Genomic_DNA"/>
</dbReference>
<organism evidence="1 2">
    <name type="scientific">Alkalibacterium thalassium</name>
    <dbReference type="NCBI Taxonomy" id="426701"/>
    <lineage>
        <taxon>Bacteria</taxon>
        <taxon>Bacillati</taxon>
        <taxon>Bacillota</taxon>
        <taxon>Bacilli</taxon>
        <taxon>Lactobacillales</taxon>
        <taxon>Carnobacteriaceae</taxon>
        <taxon>Alkalibacterium</taxon>
    </lineage>
</organism>
<feature type="non-terminal residue" evidence="1">
    <location>
        <position position="1"/>
    </location>
</feature>
<accession>A0A1G9GE33</accession>
<proteinExistence type="predicted"/>
<gene>
    <name evidence="1" type="ORF">SAMN04488098_11101</name>
</gene>
<reference evidence="2" key="1">
    <citation type="submission" date="2016-10" db="EMBL/GenBank/DDBJ databases">
        <authorList>
            <person name="Varghese N."/>
            <person name="Submissions S."/>
        </authorList>
    </citation>
    <scope>NUCLEOTIDE SEQUENCE [LARGE SCALE GENOMIC DNA]</scope>
    <source>
        <strain evidence="2">DSM 19181</strain>
    </source>
</reference>
<protein>
    <submittedName>
        <fullName evidence="1">Uncharacterized protein</fullName>
    </submittedName>
</protein>